<organism evidence="1 2">
    <name type="scientific">Streptomyces pratisoli</name>
    <dbReference type="NCBI Taxonomy" id="3139917"/>
    <lineage>
        <taxon>Bacteria</taxon>
        <taxon>Bacillati</taxon>
        <taxon>Actinomycetota</taxon>
        <taxon>Actinomycetes</taxon>
        <taxon>Kitasatosporales</taxon>
        <taxon>Streptomycetaceae</taxon>
        <taxon>Streptomyces</taxon>
    </lineage>
</organism>
<sequence>MSALTSAFSFFMSSFASLVGQLADLVEPLFQGSATAAAIVLFTALVRLAVHPLSRAAARGQKARTRLAPQIAELRRKHGKNPDRLQQAVLELHAKEKVSPLSGCLPGLLQLPAFFLMYHLFSSREIGGEANELLGHSLLGAPLGGRWVEALGDGGLLGQAGLVYAALFVIVGIVATFTYVRTRRQLASSGQGQGQGQGQRPLAQAEQQLPGMGAVMRVMPLLSFATLITVGVVPLAAGLYVVTSTTWSAVERVFLYRDAPVAGALATAG</sequence>
<proteinExistence type="predicted"/>
<accession>A0ACC6QGT6</accession>
<reference evidence="1" key="1">
    <citation type="submission" date="2024-03" db="EMBL/GenBank/DDBJ databases">
        <title>Novel Streptomyces species of biotechnological and ecological value are a feature of Machair soil.</title>
        <authorList>
            <person name="Prole J.R."/>
            <person name="Goodfellow M."/>
            <person name="Allenby N."/>
            <person name="Ward A.C."/>
        </authorList>
    </citation>
    <scope>NUCLEOTIDE SEQUENCE</scope>
    <source>
        <strain evidence="1">MS1.AVA.4</strain>
    </source>
</reference>
<keyword evidence="2" id="KW-1185">Reference proteome</keyword>
<dbReference type="Proteomes" id="UP001375539">
    <property type="component" value="Unassembled WGS sequence"/>
</dbReference>
<gene>
    <name evidence="1" type="ORF">WKI58_13415</name>
</gene>
<comment type="caution">
    <text evidence="1">The sequence shown here is derived from an EMBL/GenBank/DDBJ whole genome shotgun (WGS) entry which is preliminary data.</text>
</comment>
<name>A0ACC6QGT6_9ACTN</name>
<dbReference type="EMBL" id="JBBKAI010000002">
    <property type="protein sequence ID" value="MEJ8657510.1"/>
    <property type="molecule type" value="Genomic_DNA"/>
</dbReference>
<evidence type="ECO:0000313" key="2">
    <source>
        <dbReference type="Proteomes" id="UP001375539"/>
    </source>
</evidence>
<evidence type="ECO:0000313" key="1">
    <source>
        <dbReference type="EMBL" id="MEJ8657510.1"/>
    </source>
</evidence>
<protein>
    <submittedName>
        <fullName evidence="1">YidC/Oxa1 family membrane protein insertase</fullName>
    </submittedName>
</protein>